<evidence type="ECO:0000313" key="1">
    <source>
        <dbReference type="EMBL" id="MFD2739983.1"/>
    </source>
</evidence>
<sequence>MRRDVEDLVREFENDGLQEEAERFLSQYPDSPRYLTERELREQIMYFPVPAGFETVRRSA</sequence>
<accession>A0ABW5U254</accession>
<comment type="caution">
    <text evidence="1">The sequence shown here is derived from an EMBL/GenBank/DDBJ whole genome shotgun (WGS) entry which is preliminary data.</text>
</comment>
<protein>
    <submittedName>
        <fullName evidence="1">Uncharacterized protein</fullName>
    </submittedName>
</protein>
<name>A0ABW5U254_9RHOB</name>
<dbReference type="EMBL" id="JBHUMP010000007">
    <property type="protein sequence ID" value="MFD2739983.1"/>
    <property type="molecule type" value="Genomic_DNA"/>
</dbReference>
<gene>
    <name evidence="1" type="ORF">ACFSUD_10415</name>
</gene>
<proteinExistence type="predicted"/>
<organism evidence="1 2">
    <name type="scientific">Sulfitobacter aestuarii</name>
    <dbReference type="NCBI Taxonomy" id="2161676"/>
    <lineage>
        <taxon>Bacteria</taxon>
        <taxon>Pseudomonadati</taxon>
        <taxon>Pseudomonadota</taxon>
        <taxon>Alphaproteobacteria</taxon>
        <taxon>Rhodobacterales</taxon>
        <taxon>Roseobacteraceae</taxon>
        <taxon>Sulfitobacter</taxon>
    </lineage>
</organism>
<evidence type="ECO:0000313" key="2">
    <source>
        <dbReference type="Proteomes" id="UP001597474"/>
    </source>
</evidence>
<keyword evidence="2" id="KW-1185">Reference proteome</keyword>
<dbReference type="Proteomes" id="UP001597474">
    <property type="component" value="Unassembled WGS sequence"/>
</dbReference>
<reference evidence="2" key="1">
    <citation type="journal article" date="2019" name="Int. J. Syst. Evol. Microbiol.">
        <title>The Global Catalogue of Microorganisms (GCM) 10K type strain sequencing project: providing services to taxonomists for standard genome sequencing and annotation.</title>
        <authorList>
            <consortium name="The Broad Institute Genomics Platform"/>
            <consortium name="The Broad Institute Genome Sequencing Center for Infectious Disease"/>
            <person name="Wu L."/>
            <person name="Ma J."/>
        </authorList>
    </citation>
    <scope>NUCLEOTIDE SEQUENCE [LARGE SCALE GENOMIC DNA]</scope>
    <source>
        <strain evidence="2">TISTR 2562</strain>
    </source>
</reference>
<dbReference type="RefSeq" id="WP_386374108.1">
    <property type="nucleotide sequence ID" value="NZ_JBHUMP010000007.1"/>
</dbReference>